<proteinExistence type="predicted"/>
<gene>
    <name evidence="2" type="ORF">GCM10009668_27010</name>
</gene>
<dbReference type="EMBL" id="BAAALG010000011">
    <property type="protein sequence ID" value="GAA1106034.1"/>
    <property type="molecule type" value="Genomic_DNA"/>
</dbReference>
<dbReference type="RefSeq" id="WP_343995286.1">
    <property type="nucleotide sequence ID" value="NZ_BAAALG010000011.1"/>
</dbReference>
<evidence type="ECO:0000313" key="2">
    <source>
        <dbReference type="EMBL" id="GAA1106034.1"/>
    </source>
</evidence>
<organism evidence="2 3">
    <name type="scientific">Nocardioides dubius</name>
    <dbReference type="NCBI Taxonomy" id="317019"/>
    <lineage>
        <taxon>Bacteria</taxon>
        <taxon>Bacillati</taxon>
        <taxon>Actinomycetota</taxon>
        <taxon>Actinomycetes</taxon>
        <taxon>Propionibacteriales</taxon>
        <taxon>Nocardioidaceae</taxon>
        <taxon>Nocardioides</taxon>
    </lineage>
</organism>
<dbReference type="Proteomes" id="UP001501581">
    <property type="component" value="Unassembled WGS sequence"/>
</dbReference>
<comment type="caution">
    <text evidence="2">The sequence shown here is derived from an EMBL/GenBank/DDBJ whole genome shotgun (WGS) entry which is preliminary data.</text>
</comment>
<protein>
    <submittedName>
        <fullName evidence="2">Uncharacterized protein</fullName>
    </submittedName>
</protein>
<reference evidence="3" key="1">
    <citation type="journal article" date="2019" name="Int. J. Syst. Evol. Microbiol.">
        <title>The Global Catalogue of Microorganisms (GCM) 10K type strain sequencing project: providing services to taxonomists for standard genome sequencing and annotation.</title>
        <authorList>
            <consortium name="The Broad Institute Genomics Platform"/>
            <consortium name="The Broad Institute Genome Sequencing Center for Infectious Disease"/>
            <person name="Wu L."/>
            <person name="Ma J."/>
        </authorList>
    </citation>
    <scope>NUCLEOTIDE SEQUENCE [LARGE SCALE GENOMIC DNA]</scope>
    <source>
        <strain evidence="3">JCM 13008</strain>
    </source>
</reference>
<keyword evidence="1" id="KW-0812">Transmembrane</keyword>
<feature type="transmembrane region" description="Helical" evidence="1">
    <location>
        <begin position="12"/>
        <end position="33"/>
    </location>
</feature>
<feature type="transmembrane region" description="Helical" evidence="1">
    <location>
        <begin position="39"/>
        <end position="59"/>
    </location>
</feature>
<evidence type="ECO:0000313" key="3">
    <source>
        <dbReference type="Proteomes" id="UP001501581"/>
    </source>
</evidence>
<accession>A0ABP4EI99</accession>
<keyword evidence="1" id="KW-0472">Membrane</keyword>
<name>A0ABP4EI99_9ACTN</name>
<keyword evidence="1" id="KW-1133">Transmembrane helix</keyword>
<keyword evidence="3" id="KW-1185">Reference proteome</keyword>
<evidence type="ECO:0000256" key="1">
    <source>
        <dbReference type="SAM" id="Phobius"/>
    </source>
</evidence>
<sequence length="68" mass="7114">MAEGANPNPYRLFIILGLADIVVGLVIVAFGWSEDLGPLLVAGAVLTVLGLLMAGWASLQKRRTPPAV</sequence>